<dbReference type="CDD" id="cd06261">
    <property type="entry name" value="TM_PBP2"/>
    <property type="match status" value="1"/>
</dbReference>
<feature type="transmembrane region" description="Helical" evidence="7">
    <location>
        <begin position="139"/>
        <end position="159"/>
    </location>
</feature>
<evidence type="ECO:0000256" key="5">
    <source>
        <dbReference type="ARBA" id="ARBA00022989"/>
    </source>
</evidence>
<dbReference type="SUPFAM" id="SSF161098">
    <property type="entry name" value="MetI-like"/>
    <property type="match status" value="1"/>
</dbReference>
<dbReference type="Gene3D" id="1.10.3720.10">
    <property type="entry name" value="MetI-like"/>
    <property type="match status" value="1"/>
</dbReference>
<dbReference type="EMBL" id="JAAGPU010000019">
    <property type="protein sequence ID" value="NEU05341.1"/>
    <property type="molecule type" value="Genomic_DNA"/>
</dbReference>
<organism evidence="9 10">
    <name type="scientific">Clostridium senegalense</name>
    <dbReference type="NCBI Taxonomy" id="1465809"/>
    <lineage>
        <taxon>Bacteria</taxon>
        <taxon>Bacillati</taxon>
        <taxon>Bacillota</taxon>
        <taxon>Clostridia</taxon>
        <taxon>Eubacteriales</taxon>
        <taxon>Clostridiaceae</taxon>
        <taxon>Clostridium</taxon>
    </lineage>
</organism>
<comment type="subcellular location">
    <subcellularLocation>
        <location evidence="1 7">Cell membrane</location>
        <topology evidence="1 7">Multi-pass membrane protein</topology>
    </subcellularLocation>
</comment>
<evidence type="ECO:0000256" key="1">
    <source>
        <dbReference type="ARBA" id="ARBA00004651"/>
    </source>
</evidence>
<dbReference type="InterPro" id="IPR025966">
    <property type="entry name" value="OppC_N"/>
</dbReference>
<keyword evidence="5 7" id="KW-1133">Transmembrane helix</keyword>
<keyword evidence="10" id="KW-1185">Reference proteome</keyword>
<proteinExistence type="inferred from homology"/>
<dbReference type="PROSITE" id="PS50928">
    <property type="entry name" value="ABC_TM1"/>
    <property type="match status" value="1"/>
</dbReference>
<reference evidence="9 10" key="1">
    <citation type="submission" date="2020-02" db="EMBL/GenBank/DDBJ databases">
        <title>Genome assembly of a novel Clostridium senegalense strain.</title>
        <authorList>
            <person name="Gupta T.B."/>
            <person name="Jauregui R."/>
            <person name="Maclean P."/>
            <person name="Nawarathana A."/>
            <person name="Brightwell G."/>
        </authorList>
    </citation>
    <scope>NUCLEOTIDE SEQUENCE [LARGE SCALE GENOMIC DNA]</scope>
    <source>
        <strain evidence="9 10">AGRFS4</strain>
    </source>
</reference>
<dbReference type="RefSeq" id="WP_199870189.1">
    <property type="nucleotide sequence ID" value="NZ_JAAGPU010000019.1"/>
</dbReference>
<keyword evidence="2 7" id="KW-0813">Transport</keyword>
<sequence length="281" mass="30701">MKIKRRIIKDLLKNKRSLFGVIFLTLTILTSIFAPLILNRDRDLINTAISNMSPSFKYILGTDDLGRDNFIRLIYGGRVSLAVGIGATLISVLIGVLLGAVAGYFGGAIDIIIVVLIDVFMCIPFLVIALILASIIGASVWNSILIIGFLGWTTIARIVRGQVFELKERQFIEAAKCLGMGPMDIIFKHIIPNISSTIIVYATLGVGGAILAESGLSYLGMGVKQPVPSWGNMLSVARNMKSLTMYWWQWAPPGIMVFLTILSINFIGDGLREAINPKAKE</sequence>
<name>A0A6M0H653_9CLOT</name>
<dbReference type="Pfam" id="PF00528">
    <property type="entry name" value="BPD_transp_1"/>
    <property type="match status" value="1"/>
</dbReference>
<feature type="domain" description="ABC transmembrane type-1" evidence="8">
    <location>
        <begin position="77"/>
        <end position="268"/>
    </location>
</feature>
<dbReference type="PANTHER" id="PTHR43386">
    <property type="entry name" value="OLIGOPEPTIDE TRANSPORT SYSTEM PERMEASE PROTEIN APPC"/>
    <property type="match status" value="1"/>
</dbReference>
<evidence type="ECO:0000256" key="7">
    <source>
        <dbReference type="RuleBase" id="RU363032"/>
    </source>
</evidence>
<evidence type="ECO:0000259" key="8">
    <source>
        <dbReference type="PROSITE" id="PS50928"/>
    </source>
</evidence>
<feature type="transmembrane region" description="Helical" evidence="7">
    <location>
        <begin position="79"/>
        <end position="104"/>
    </location>
</feature>
<accession>A0A6M0H653</accession>
<protein>
    <submittedName>
        <fullName evidence="9">ABC transporter permease</fullName>
    </submittedName>
</protein>
<dbReference type="Proteomes" id="UP000481872">
    <property type="component" value="Unassembled WGS sequence"/>
</dbReference>
<evidence type="ECO:0000256" key="4">
    <source>
        <dbReference type="ARBA" id="ARBA00022692"/>
    </source>
</evidence>
<feature type="transmembrane region" description="Helical" evidence="7">
    <location>
        <begin position="21"/>
        <end position="38"/>
    </location>
</feature>
<evidence type="ECO:0000256" key="2">
    <source>
        <dbReference type="ARBA" id="ARBA00022448"/>
    </source>
</evidence>
<dbReference type="GO" id="GO:0005886">
    <property type="term" value="C:plasma membrane"/>
    <property type="evidence" value="ECO:0007669"/>
    <property type="project" value="UniProtKB-SubCell"/>
</dbReference>
<dbReference type="PANTHER" id="PTHR43386:SF1">
    <property type="entry name" value="D,D-DIPEPTIDE TRANSPORT SYSTEM PERMEASE PROTEIN DDPC-RELATED"/>
    <property type="match status" value="1"/>
</dbReference>
<dbReference type="AlphaFoldDB" id="A0A6M0H653"/>
<dbReference type="InterPro" id="IPR000515">
    <property type="entry name" value="MetI-like"/>
</dbReference>
<comment type="similarity">
    <text evidence="7">Belongs to the binding-protein-dependent transport system permease family.</text>
</comment>
<feature type="transmembrane region" description="Helical" evidence="7">
    <location>
        <begin position="247"/>
        <end position="268"/>
    </location>
</feature>
<dbReference type="InterPro" id="IPR035906">
    <property type="entry name" value="MetI-like_sf"/>
</dbReference>
<evidence type="ECO:0000313" key="10">
    <source>
        <dbReference type="Proteomes" id="UP000481872"/>
    </source>
</evidence>
<dbReference type="InterPro" id="IPR050366">
    <property type="entry name" value="BP-dependent_transpt_permease"/>
</dbReference>
<dbReference type="Pfam" id="PF12911">
    <property type="entry name" value="OppC_N"/>
    <property type="match status" value="1"/>
</dbReference>
<dbReference type="GO" id="GO:0055085">
    <property type="term" value="P:transmembrane transport"/>
    <property type="evidence" value="ECO:0007669"/>
    <property type="project" value="InterPro"/>
</dbReference>
<dbReference type="InterPro" id="IPR053523">
    <property type="entry name" value="Oligopeptide_permease_AppC"/>
</dbReference>
<feature type="transmembrane region" description="Helical" evidence="7">
    <location>
        <begin position="190"/>
        <end position="212"/>
    </location>
</feature>
<comment type="caution">
    <text evidence="9">The sequence shown here is derived from an EMBL/GenBank/DDBJ whole genome shotgun (WGS) entry which is preliminary data.</text>
</comment>
<keyword evidence="6 7" id="KW-0472">Membrane</keyword>
<keyword evidence="3" id="KW-1003">Cell membrane</keyword>
<gene>
    <name evidence="9" type="ORF">G3M99_10850</name>
</gene>
<dbReference type="NCBIfam" id="NF045476">
    <property type="entry name" value="Opp4C"/>
    <property type="match status" value="1"/>
</dbReference>
<feature type="transmembrane region" description="Helical" evidence="7">
    <location>
        <begin position="111"/>
        <end position="133"/>
    </location>
</feature>
<keyword evidence="4 7" id="KW-0812">Transmembrane</keyword>
<evidence type="ECO:0000256" key="3">
    <source>
        <dbReference type="ARBA" id="ARBA00022475"/>
    </source>
</evidence>
<evidence type="ECO:0000256" key="6">
    <source>
        <dbReference type="ARBA" id="ARBA00023136"/>
    </source>
</evidence>
<evidence type="ECO:0000313" key="9">
    <source>
        <dbReference type="EMBL" id="NEU05341.1"/>
    </source>
</evidence>